<evidence type="ECO:0000259" key="3">
    <source>
        <dbReference type="PROSITE" id="PS51746"/>
    </source>
</evidence>
<dbReference type="InterPro" id="IPR035965">
    <property type="entry name" value="PAS-like_dom_sf"/>
</dbReference>
<keyword evidence="5" id="KW-1185">Reference proteome</keyword>
<comment type="caution">
    <text evidence="4">The sequence shown here is derived from an EMBL/GenBank/DDBJ whole genome shotgun (WGS) entry which is preliminary data.</text>
</comment>
<sequence>MSPEDRTALATAVDSVVAGAGEGAAAALRSLLTRSDAAIATWDTDLRCTWVNDALERYDGIPRARRLGRPPQEALAGDASEPAAVMRRVLSTGENVTGLEYRVPVAGTGRDRALSASFLHLRDAEGSTLGVCLVVEEKSPWAGDRLAVVSEAGARIGTTLDVMRTAQELADFTVPLFADYVTVDLTEAARLGEEPLDRYGLSEGRVPTFRRAGRASIHPGAPESLWTTGDVVYVPRPSPFLQVLSSGRPLLEPTLDPASDAWLDNDPARARKIIEFGMHSLLILPVLARGILLGVAVFVRTENPAPFNERDQLLAEELVARAALSLDNARRYTRERTTALALQHSLLPRHVDGGSAMDVVARYLPADGQGSVGGDWFDVITLPRGRLALVVGDVVGHGIDAAATMGRLRTAVRTLADFDLPPGELLTRLDRTFIRLVEDDEAAGDAVPSMGATCVYAVYDPATRTCSVASAGHPPPAVVRPGGGASFLDVPQGTPLGVGLAPYETAESEVAPGSLLALYSDGLVEERYEDIDKGMRRVREILGRREESLEDLARAVIGSLPAEVPDDDVTLLLARVLPPGHSPSTPRTNPLPNFPSGSNARARDRKSSSRG</sequence>
<dbReference type="PANTHER" id="PTHR43156:SF2">
    <property type="entry name" value="STAGE II SPORULATION PROTEIN E"/>
    <property type="match status" value="1"/>
</dbReference>
<dbReference type="Pfam" id="PF07228">
    <property type="entry name" value="SpoIIE"/>
    <property type="match status" value="1"/>
</dbReference>
<feature type="compositionally biased region" description="Basic and acidic residues" evidence="2">
    <location>
        <begin position="601"/>
        <end position="611"/>
    </location>
</feature>
<evidence type="ECO:0000313" key="4">
    <source>
        <dbReference type="EMBL" id="MFB8748888.1"/>
    </source>
</evidence>
<evidence type="ECO:0000313" key="5">
    <source>
        <dbReference type="Proteomes" id="UP001585018"/>
    </source>
</evidence>
<dbReference type="InterPro" id="IPR000014">
    <property type="entry name" value="PAS"/>
</dbReference>
<dbReference type="Pfam" id="PF08448">
    <property type="entry name" value="PAS_4"/>
    <property type="match status" value="1"/>
</dbReference>
<dbReference type="EMBL" id="JAYMRR010000004">
    <property type="protein sequence ID" value="MFB8748888.1"/>
    <property type="molecule type" value="Genomic_DNA"/>
</dbReference>
<dbReference type="SUPFAM" id="SSF55785">
    <property type="entry name" value="PYP-like sensor domain (PAS domain)"/>
    <property type="match status" value="1"/>
</dbReference>
<dbReference type="Gene3D" id="3.30.450.40">
    <property type="match status" value="1"/>
</dbReference>
<dbReference type="Gene3D" id="3.30.450.20">
    <property type="entry name" value="PAS domain"/>
    <property type="match status" value="1"/>
</dbReference>
<dbReference type="InterPro" id="IPR036457">
    <property type="entry name" value="PPM-type-like_dom_sf"/>
</dbReference>
<feature type="compositionally biased region" description="Polar residues" evidence="2">
    <location>
        <begin position="582"/>
        <end position="599"/>
    </location>
</feature>
<feature type="domain" description="PPM-type phosphatase" evidence="3">
    <location>
        <begin position="358"/>
        <end position="576"/>
    </location>
</feature>
<dbReference type="SUPFAM" id="SSF55781">
    <property type="entry name" value="GAF domain-like"/>
    <property type="match status" value="1"/>
</dbReference>
<dbReference type="InterPro" id="IPR052016">
    <property type="entry name" value="Bact_Sigma-Reg"/>
</dbReference>
<dbReference type="InterPro" id="IPR029016">
    <property type="entry name" value="GAF-like_dom_sf"/>
</dbReference>
<feature type="region of interest" description="Disordered" evidence="2">
    <location>
        <begin position="577"/>
        <end position="611"/>
    </location>
</feature>
<evidence type="ECO:0000256" key="2">
    <source>
        <dbReference type="SAM" id="MobiDB-lite"/>
    </source>
</evidence>
<dbReference type="Proteomes" id="UP001585018">
    <property type="component" value="Unassembled WGS sequence"/>
</dbReference>
<dbReference type="Gene3D" id="3.60.40.10">
    <property type="entry name" value="PPM-type phosphatase domain"/>
    <property type="match status" value="1"/>
</dbReference>
<dbReference type="InterPro" id="IPR003018">
    <property type="entry name" value="GAF"/>
</dbReference>
<dbReference type="InterPro" id="IPR001932">
    <property type="entry name" value="PPM-type_phosphatase-like_dom"/>
</dbReference>
<reference evidence="4 5" key="1">
    <citation type="submission" date="2024-01" db="EMBL/GenBank/DDBJ databases">
        <title>Genome mining of biosynthetic gene clusters to explore secondary metabolites of Streptomyces sp.</title>
        <authorList>
            <person name="Baig A."/>
            <person name="Ajitkumar Shintre N."/>
            <person name="Kumar H."/>
            <person name="Anbarasu A."/>
            <person name="Ramaiah S."/>
        </authorList>
    </citation>
    <scope>NUCLEOTIDE SEQUENCE [LARGE SCALE GENOMIC DNA]</scope>
    <source>
        <strain evidence="4 5">A03</strain>
    </source>
</reference>
<dbReference type="CDD" id="cd00130">
    <property type="entry name" value="PAS"/>
    <property type="match status" value="1"/>
</dbReference>
<dbReference type="SUPFAM" id="SSF81606">
    <property type="entry name" value="PP2C-like"/>
    <property type="match status" value="1"/>
</dbReference>
<dbReference type="RefSeq" id="WP_376718517.1">
    <property type="nucleotide sequence ID" value="NZ_JAYMRR010000004.1"/>
</dbReference>
<proteinExistence type="predicted"/>
<dbReference type="InterPro" id="IPR013656">
    <property type="entry name" value="PAS_4"/>
</dbReference>
<dbReference type="PROSITE" id="PS51746">
    <property type="entry name" value="PPM_2"/>
    <property type="match status" value="1"/>
</dbReference>
<accession>A0ABV5D868</accession>
<evidence type="ECO:0000256" key="1">
    <source>
        <dbReference type="ARBA" id="ARBA00022801"/>
    </source>
</evidence>
<dbReference type="SMART" id="SM00331">
    <property type="entry name" value="PP2C_SIG"/>
    <property type="match status" value="1"/>
</dbReference>
<keyword evidence="1" id="KW-0378">Hydrolase</keyword>
<dbReference type="SMART" id="SM00065">
    <property type="entry name" value="GAF"/>
    <property type="match status" value="1"/>
</dbReference>
<name>A0ABV5D868_9ACTN</name>
<protein>
    <submittedName>
        <fullName evidence="4">SpoIIE family protein phosphatase</fullName>
    </submittedName>
</protein>
<organism evidence="4 5">
    <name type="scientific">Streptomyces parvulus</name>
    <dbReference type="NCBI Taxonomy" id="146923"/>
    <lineage>
        <taxon>Bacteria</taxon>
        <taxon>Bacillati</taxon>
        <taxon>Actinomycetota</taxon>
        <taxon>Actinomycetes</taxon>
        <taxon>Kitasatosporales</taxon>
        <taxon>Streptomycetaceae</taxon>
        <taxon>Streptomyces</taxon>
    </lineage>
</organism>
<dbReference type="Pfam" id="PF01590">
    <property type="entry name" value="GAF"/>
    <property type="match status" value="1"/>
</dbReference>
<dbReference type="PANTHER" id="PTHR43156">
    <property type="entry name" value="STAGE II SPORULATION PROTEIN E-RELATED"/>
    <property type="match status" value="1"/>
</dbReference>
<gene>
    <name evidence="4" type="ORF">VSS30_08715</name>
</gene>